<feature type="domain" description="Beta-lactamase-related" evidence="1">
    <location>
        <begin position="284"/>
        <end position="595"/>
    </location>
</feature>
<dbReference type="InterPro" id="IPR049511">
    <property type="entry name" value="PGH-like_rpt"/>
</dbReference>
<dbReference type="EMBL" id="WQLW01000011">
    <property type="protein sequence ID" value="MVO10301.1"/>
    <property type="molecule type" value="Genomic_DNA"/>
</dbReference>
<reference evidence="3" key="1">
    <citation type="submission" date="2019-05" db="EMBL/GenBank/DDBJ databases">
        <title>Flavobacterium profundi sp. nov., isolated from a deep-sea seamount.</title>
        <authorList>
            <person name="Zhang D.-C."/>
        </authorList>
    </citation>
    <scope>NUCLEOTIDE SEQUENCE [LARGE SCALE GENOMIC DNA]</scope>
    <source>
        <strain evidence="3">TP390</strain>
    </source>
</reference>
<dbReference type="InterPro" id="IPR012338">
    <property type="entry name" value="Beta-lactam/transpept-like"/>
</dbReference>
<protein>
    <submittedName>
        <fullName evidence="2">Serine hydrolase</fullName>
    </submittedName>
</protein>
<dbReference type="PANTHER" id="PTHR46825">
    <property type="entry name" value="D-ALANYL-D-ALANINE-CARBOXYPEPTIDASE/ENDOPEPTIDASE AMPH"/>
    <property type="match status" value="1"/>
</dbReference>
<gene>
    <name evidence="2" type="ORF">GOQ30_14100</name>
</gene>
<dbReference type="GO" id="GO:0016787">
    <property type="term" value="F:hydrolase activity"/>
    <property type="evidence" value="ECO:0007669"/>
    <property type="project" value="UniProtKB-KW"/>
</dbReference>
<dbReference type="Gene3D" id="3.40.710.10">
    <property type="entry name" value="DD-peptidase/beta-lactamase superfamily"/>
    <property type="match status" value="1"/>
</dbReference>
<dbReference type="RefSeq" id="WP_140998728.1">
    <property type="nucleotide sequence ID" value="NZ_VDCZ01000011.1"/>
</dbReference>
<evidence type="ECO:0000259" key="1">
    <source>
        <dbReference type="Pfam" id="PF00144"/>
    </source>
</evidence>
<dbReference type="SUPFAM" id="SSF56601">
    <property type="entry name" value="beta-lactamase/transpeptidase-like"/>
    <property type="match status" value="1"/>
</dbReference>
<dbReference type="OrthoDB" id="9793489at2"/>
<dbReference type="InterPro" id="IPR001466">
    <property type="entry name" value="Beta-lactam-related"/>
</dbReference>
<accession>A0A6I4ITU5</accession>
<proteinExistence type="predicted"/>
<dbReference type="Pfam" id="PF00144">
    <property type="entry name" value="Beta-lactamase"/>
    <property type="match status" value="1"/>
</dbReference>
<dbReference type="InterPro" id="IPR050491">
    <property type="entry name" value="AmpC-like"/>
</dbReference>
<evidence type="ECO:0000313" key="3">
    <source>
        <dbReference type="Proteomes" id="UP000431264"/>
    </source>
</evidence>
<dbReference type="Proteomes" id="UP000431264">
    <property type="component" value="Unassembled WGS sequence"/>
</dbReference>
<comment type="caution">
    <text evidence="2">The sequence shown here is derived from an EMBL/GenBank/DDBJ whole genome shotgun (WGS) entry which is preliminary data.</text>
</comment>
<organism evidence="2 3">
    <name type="scientific">Flavobacterium profundi</name>
    <dbReference type="NCBI Taxonomy" id="1774945"/>
    <lineage>
        <taxon>Bacteria</taxon>
        <taxon>Pseudomonadati</taxon>
        <taxon>Bacteroidota</taxon>
        <taxon>Flavobacteriia</taxon>
        <taxon>Flavobacteriales</taxon>
        <taxon>Flavobacteriaceae</taxon>
        <taxon>Flavobacterium</taxon>
    </lineage>
</organism>
<keyword evidence="3" id="KW-1185">Reference proteome</keyword>
<evidence type="ECO:0000313" key="2">
    <source>
        <dbReference type="EMBL" id="MVO10301.1"/>
    </source>
</evidence>
<dbReference type="AlphaFoldDB" id="A0A6I4ITU5"/>
<dbReference type="Pfam" id="PF17660">
    <property type="entry name" value="BTRD1"/>
    <property type="match status" value="5"/>
</dbReference>
<sequence>MKQLFKKEILVVVLLFITTTMSAQFVARHAMTPAQYQTEFNNLNAKGYRVTSLSGYTSNGKELYAAIWKKVAGPAWAARHGMSAADYQKEFDDKVSKGYRPVCLSGYAVGNQAKFAAIWDKRAGGAWKARHNMTASDYQKAFDDYGKLGYQLQQVCGYVVNGKEYFLAFWEKKSGAIIARHNLSAADYQKAFDDCTNKGYHLKSVSGYQKGNTDLYAAVWEKSATPAWAARHGLSRVNYQHTFDNMYYQGYVPEFVNAFASGSGDKYNAFWTNTAMKSSDLTLLDNAANNYMKTQGVDGLSFAVTKNGKLVFAKAYGYADKSKNEYLSPNHSMRIMSISKGVTAAGIMKLLEQNKISMNQKVFGPNSILGSKYPTPADKPKLNQITVSQLLHHTSGLRTCNGEAEFWNKDKTYDDTMKMLLKSSDLLKFDPNTKYSYSNTGYFILACIIQQISGQSYETFIRNNVLNPSGVGSGMYVGLANGSVKSNEAHYTPETKQNMQLWAGFGGWVARPIDLVKYLGKVDGSTTPPDIIKASTHAILTQDTTLSPGYACGWSVSGDRQNHNGAHGGSRSWLAEIGGGYSIAIIVNNAPSNDSSLSKMLNELSTAVKNVSAYPNYDLF</sequence>
<keyword evidence="2" id="KW-0378">Hydrolase</keyword>
<dbReference type="PANTHER" id="PTHR46825:SF9">
    <property type="entry name" value="BETA-LACTAMASE-RELATED DOMAIN-CONTAINING PROTEIN"/>
    <property type="match status" value="1"/>
</dbReference>
<name>A0A6I4ITU5_9FLAO</name>